<evidence type="ECO:0000256" key="9">
    <source>
        <dbReference type="SAM" id="SignalP"/>
    </source>
</evidence>
<dbReference type="GO" id="GO:0007409">
    <property type="term" value="P:axonogenesis"/>
    <property type="evidence" value="ECO:0007669"/>
    <property type="project" value="TreeGrafter"/>
</dbReference>
<evidence type="ECO:0000256" key="4">
    <source>
        <dbReference type="ARBA" id="ARBA00022989"/>
    </source>
</evidence>
<comment type="similarity">
    <text evidence="8">Belongs to the APP family.</text>
</comment>
<comment type="caution">
    <text evidence="8">Lacks conserved residue(s) required for the propagation of feature annotation.</text>
</comment>
<dbReference type="SUPFAM" id="SSF56491">
    <property type="entry name" value="A heparin-binding domain"/>
    <property type="match status" value="1"/>
</dbReference>
<evidence type="ECO:0000259" key="10">
    <source>
        <dbReference type="PROSITE" id="PS51869"/>
    </source>
</evidence>
<dbReference type="GO" id="GO:0007417">
    <property type="term" value="P:central nervous system development"/>
    <property type="evidence" value="ECO:0007669"/>
    <property type="project" value="TreeGrafter"/>
</dbReference>
<protein>
    <submittedName>
        <fullName evidence="11">Beta-amyloid protein</fullName>
    </submittedName>
</protein>
<feature type="disulfide bond" evidence="8">
    <location>
        <begin position="136"/>
        <end position="166"/>
    </location>
</feature>
<dbReference type="InterPro" id="IPR008155">
    <property type="entry name" value="Amyloid_glyco"/>
</dbReference>
<dbReference type="PROSITE" id="PS51869">
    <property type="entry name" value="APP_E1"/>
    <property type="match status" value="1"/>
</dbReference>
<dbReference type="PROSITE" id="PS00319">
    <property type="entry name" value="APP_CUBD"/>
    <property type="match status" value="1"/>
</dbReference>
<dbReference type="SMART" id="SM00006">
    <property type="entry name" value="A4_EXTRA"/>
    <property type="match status" value="1"/>
</dbReference>
<keyword evidence="2" id="KW-0812">Transmembrane</keyword>
<accession>A0AAV3ZGE5</accession>
<reference evidence="11 12" key="1">
    <citation type="journal article" date="2021" name="Elife">
        <title>Chloroplast acquisition without the gene transfer in kleptoplastic sea slugs, Plakobranchus ocellatus.</title>
        <authorList>
            <person name="Maeda T."/>
            <person name="Takahashi S."/>
            <person name="Yoshida T."/>
            <person name="Shimamura S."/>
            <person name="Takaki Y."/>
            <person name="Nagai Y."/>
            <person name="Toyoda A."/>
            <person name="Suzuki Y."/>
            <person name="Arimoto A."/>
            <person name="Ishii H."/>
            <person name="Satoh N."/>
            <person name="Nishiyama T."/>
            <person name="Hasebe M."/>
            <person name="Maruyama T."/>
            <person name="Minagawa J."/>
            <person name="Obokata J."/>
            <person name="Shigenobu S."/>
        </authorList>
    </citation>
    <scope>NUCLEOTIDE SEQUENCE [LARGE SCALE GENOMIC DNA]</scope>
</reference>
<feature type="region of interest" description="CuBD subdomain" evidence="8">
    <location>
        <begin position="123"/>
        <end position="181"/>
    </location>
</feature>
<evidence type="ECO:0000256" key="6">
    <source>
        <dbReference type="ARBA" id="ARBA00023157"/>
    </source>
</evidence>
<feature type="disulfide bond" evidence="8">
    <location>
        <begin position="125"/>
        <end position="179"/>
    </location>
</feature>
<dbReference type="InterPro" id="IPR015849">
    <property type="entry name" value="Amyloid_glyco_heparin-bd"/>
</dbReference>
<dbReference type="Pfam" id="PF12924">
    <property type="entry name" value="APP_Cu_bd"/>
    <property type="match status" value="1"/>
</dbReference>
<feature type="signal peptide" evidence="9">
    <location>
        <begin position="1"/>
        <end position="21"/>
    </location>
</feature>
<feature type="region of interest" description="GFLD subdomain" evidence="8">
    <location>
        <begin position="26"/>
        <end position="115"/>
    </location>
</feature>
<dbReference type="GO" id="GO:0046914">
    <property type="term" value="F:transition metal ion binding"/>
    <property type="evidence" value="ECO:0007669"/>
    <property type="project" value="InterPro"/>
</dbReference>
<dbReference type="PANTHER" id="PTHR23103:SF15">
    <property type="entry name" value="AMYLOID-BETA-LIKE PROTEIN"/>
    <property type="match status" value="1"/>
</dbReference>
<evidence type="ECO:0000313" key="11">
    <source>
        <dbReference type="EMBL" id="GFN94381.1"/>
    </source>
</evidence>
<evidence type="ECO:0000313" key="12">
    <source>
        <dbReference type="Proteomes" id="UP000735302"/>
    </source>
</evidence>
<feature type="disulfide bond" evidence="8">
    <location>
        <begin position="150"/>
        <end position="178"/>
    </location>
</feature>
<evidence type="ECO:0000256" key="8">
    <source>
        <dbReference type="PROSITE-ProRule" id="PRU01217"/>
    </source>
</evidence>
<feature type="domain" description="E1" evidence="10">
    <location>
        <begin position="26"/>
        <end position="181"/>
    </location>
</feature>
<dbReference type="GO" id="GO:0016020">
    <property type="term" value="C:membrane"/>
    <property type="evidence" value="ECO:0007669"/>
    <property type="project" value="UniProtKB-SubCell"/>
</dbReference>
<evidence type="ECO:0000256" key="7">
    <source>
        <dbReference type="ARBA" id="ARBA00023180"/>
    </source>
</evidence>
<evidence type="ECO:0000256" key="2">
    <source>
        <dbReference type="ARBA" id="ARBA00022692"/>
    </source>
</evidence>
<proteinExistence type="inferred from homology"/>
<dbReference type="GO" id="GO:0008201">
    <property type="term" value="F:heparin binding"/>
    <property type="evidence" value="ECO:0007669"/>
    <property type="project" value="UniProtKB-UniRule"/>
</dbReference>
<comment type="caution">
    <text evidence="11">The sequence shown here is derived from an EMBL/GenBank/DDBJ whole genome shotgun (WGS) entry which is preliminary data.</text>
</comment>
<dbReference type="EMBL" id="BLXT01002452">
    <property type="protein sequence ID" value="GFN94381.1"/>
    <property type="molecule type" value="Genomic_DNA"/>
</dbReference>
<keyword evidence="3 9" id="KW-0732">Signal</keyword>
<keyword evidence="6 8" id="KW-1015">Disulfide bond</keyword>
<dbReference type="Gene3D" id="3.30.1490.140">
    <property type="entry name" value="Amyloidogenic glycoprotein, copper-binding domain"/>
    <property type="match status" value="1"/>
</dbReference>
<name>A0AAV3ZGE5_9GAST</name>
<dbReference type="InterPro" id="IPR036454">
    <property type="entry name" value="Amyloid_glyco_heparin-bd_sf"/>
</dbReference>
<sequence>MASLGFLSALFLLISLQLAASESFDDKYEPQVAFICERPAMHRVVNAWIPDRSTGCMDRMEDILAYCQKMYPDHNITNVVEASSLKTIPSWPMLNSKRLLSHRVRPYRCLSGGFQSDALLVPKHCEFDHRHDQSKCEGFSHWNVVAEDECYKKGARLESFSMLLECKLGHFSGVEFVCCPVKEKQSTLAQAESGPDILVCCAECIDQRWARRPRCFDPGQSVAAHPSFMSMAESMLESKTGCFTRPPVVV</sequence>
<keyword evidence="7" id="KW-0325">Glycoprotein</keyword>
<evidence type="ECO:0000256" key="3">
    <source>
        <dbReference type="ARBA" id="ARBA00022729"/>
    </source>
</evidence>
<dbReference type="InterPro" id="IPR011178">
    <property type="entry name" value="Amyloid_glyco_Cu-bd"/>
</dbReference>
<dbReference type="PANTHER" id="PTHR23103">
    <property type="entry name" value="ALZHEIMER'S DISEASE BETA-AMYLOID RELATED"/>
    <property type="match status" value="1"/>
</dbReference>
<comment type="subcellular location">
    <subcellularLocation>
        <location evidence="1">Membrane</location>
        <topology evidence="1">Single-pass type I membrane protein</topology>
    </subcellularLocation>
</comment>
<dbReference type="AlphaFoldDB" id="A0AAV3ZGE5"/>
<keyword evidence="12" id="KW-1185">Reference proteome</keyword>
<dbReference type="Gene3D" id="3.90.570.10">
    <property type="entry name" value="Amyloidogenic glycoprotein, heparin-binding domain"/>
    <property type="match status" value="1"/>
</dbReference>
<dbReference type="Proteomes" id="UP000735302">
    <property type="component" value="Unassembled WGS sequence"/>
</dbReference>
<dbReference type="InterPro" id="IPR019744">
    <property type="entry name" value="APP_CUBD_CS"/>
</dbReference>
<dbReference type="Pfam" id="PF02177">
    <property type="entry name" value="APP_N"/>
    <property type="match status" value="1"/>
</dbReference>
<feature type="chain" id="PRO_5043966033" evidence="9">
    <location>
        <begin position="22"/>
        <end position="250"/>
    </location>
</feature>
<evidence type="ECO:0000256" key="1">
    <source>
        <dbReference type="ARBA" id="ARBA00004479"/>
    </source>
</evidence>
<gene>
    <name evidence="11" type="ORF">PoB_002088700</name>
</gene>
<dbReference type="InterPro" id="IPR008154">
    <property type="entry name" value="Amyloid_glyco_extra"/>
</dbReference>
<keyword evidence="4" id="KW-1133">Transmembrane helix</keyword>
<dbReference type="SUPFAM" id="SSF89811">
    <property type="entry name" value="Amyloid beta a4 protein copper binding domain (domain 2)"/>
    <property type="match status" value="1"/>
</dbReference>
<dbReference type="InterPro" id="IPR036669">
    <property type="entry name" value="Amyloid_Cu-bd_sf"/>
</dbReference>
<organism evidence="11 12">
    <name type="scientific">Plakobranchus ocellatus</name>
    <dbReference type="NCBI Taxonomy" id="259542"/>
    <lineage>
        <taxon>Eukaryota</taxon>
        <taxon>Metazoa</taxon>
        <taxon>Spiralia</taxon>
        <taxon>Lophotrochozoa</taxon>
        <taxon>Mollusca</taxon>
        <taxon>Gastropoda</taxon>
        <taxon>Heterobranchia</taxon>
        <taxon>Euthyneura</taxon>
        <taxon>Panpulmonata</taxon>
        <taxon>Sacoglossa</taxon>
        <taxon>Placobranchoidea</taxon>
        <taxon>Plakobranchidae</taxon>
        <taxon>Plakobranchus</taxon>
    </lineage>
</organism>
<evidence type="ECO:0000256" key="5">
    <source>
        <dbReference type="ARBA" id="ARBA00023136"/>
    </source>
</evidence>
<keyword evidence="5" id="KW-0472">Membrane</keyword>